<organism evidence="2 3">
    <name type="scientific">Strongylus vulgaris</name>
    <name type="common">Blood worm</name>
    <dbReference type="NCBI Taxonomy" id="40348"/>
    <lineage>
        <taxon>Eukaryota</taxon>
        <taxon>Metazoa</taxon>
        <taxon>Ecdysozoa</taxon>
        <taxon>Nematoda</taxon>
        <taxon>Chromadorea</taxon>
        <taxon>Rhabditida</taxon>
        <taxon>Rhabditina</taxon>
        <taxon>Rhabditomorpha</taxon>
        <taxon>Strongyloidea</taxon>
        <taxon>Strongylidae</taxon>
        <taxon>Strongylus</taxon>
    </lineage>
</organism>
<keyword evidence="3" id="KW-1185">Reference proteome</keyword>
<feature type="region of interest" description="Disordered" evidence="1">
    <location>
        <begin position="77"/>
        <end position="107"/>
    </location>
</feature>
<proteinExistence type="predicted"/>
<dbReference type="Proteomes" id="UP000270094">
    <property type="component" value="Unassembled WGS sequence"/>
</dbReference>
<accession>A0A3P7JHB9</accession>
<reference evidence="2 3" key="1">
    <citation type="submission" date="2018-11" db="EMBL/GenBank/DDBJ databases">
        <authorList>
            <consortium name="Pathogen Informatics"/>
        </authorList>
    </citation>
    <scope>NUCLEOTIDE SEQUENCE [LARGE SCALE GENOMIC DNA]</scope>
</reference>
<dbReference type="EMBL" id="UYYB01099740">
    <property type="protein sequence ID" value="VDM77644.1"/>
    <property type="molecule type" value="Genomic_DNA"/>
</dbReference>
<evidence type="ECO:0000313" key="3">
    <source>
        <dbReference type="Proteomes" id="UP000270094"/>
    </source>
</evidence>
<gene>
    <name evidence="2" type="ORF">SVUK_LOCUS12642</name>
</gene>
<name>A0A3P7JHB9_STRVU</name>
<protein>
    <submittedName>
        <fullName evidence="2">Uncharacterized protein</fullName>
    </submittedName>
</protein>
<evidence type="ECO:0000313" key="2">
    <source>
        <dbReference type="EMBL" id="VDM77644.1"/>
    </source>
</evidence>
<evidence type="ECO:0000256" key="1">
    <source>
        <dbReference type="SAM" id="MobiDB-lite"/>
    </source>
</evidence>
<sequence length="146" mass="16459">MSAAMKQRLNGCRRRPSPSTAGQRFRCRRHSAVHFKRASDISNVHFDSVLLPPWMSLILSVPDSSLTTNLLAADIDERSTESESGSRGFVRSHSRSPTASPGFSRAVKTSRRNIELKHTMIDFGETTTAHGIPMVRYFEAQLLWHY</sequence>
<feature type="region of interest" description="Disordered" evidence="1">
    <location>
        <begin position="1"/>
        <end position="25"/>
    </location>
</feature>
<dbReference type="AlphaFoldDB" id="A0A3P7JHB9"/>